<dbReference type="AlphaFoldDB" id="A0A382LUW0"/>
<dbReference type="EMBL" id="UINC01089297">
    <property type="protein sequence ID" value="SVC40273.1"/>
    <property type="molecule type" value="Genomic_DNA"/>
</dbReference>
<feature type="non-terminal residue" evidence="1">
    <location>
        <position position="1"/>
    </location>
</feature>
<sequence>VAGDNHEPDYVPLLDCTLNSIIKDELRNDEMANQVHRTLNEDLVMLDEFALIKKVWGKVKSIGKSAMNWVKGLFAKIMKKVKVIFEKIKKMGKKIFEATFEFLGITITKVKTTVPKDIQGFVYGMAD</sequence>
<accession>A0A382LUW0</accession>
<name>A0A382LUW0_9ZZZZ</name>
<evidence type="ECO:0000313" key="1">
    <source>
        <dbReference type="EMBL" id="SVC40273.1"/>
    </source>
</evidence>
<proteinExistence type="predicted"/>
<reference evidence="1" key="1">
    <citation type="submission" date="2018-05" db="EMBL/GenBank/DDBJ databases">
        <authorList>
            <person name="Lanie J.A."/>
            <person name="Ng W.-L."/>
            <person name="Kazmierczak K.M."/>
            <person name="Andrzejewski T.M."/>
            <person name="Davidsen T.M."/>
            <person name="Wayne K.J."/>
            <person name="Tettelin H."/>
            <person name="Glass J.I."/>
            <person name="Rusch D."/>
            <person name="Podicherti R."/>
            <person name="Tsui H.-C.T."/>
            <person name="Winkler M.E."/>
        </authorList>
    </citation>
    <scope>NUCLEOTIDE SEQUENCE</scope>
</reference>
<protein>
    <submittedName>
        <fullName evidence="1">Uncharacterized protein</fullName>
    </submittedName>
</protein>
<gene>
    <name evidence="1" type="ORF">METZ01_LOCUS293127</name>
</gene>
<organism evidence="1">
    <name type="scientific">marine metagenome</name>
    <dbReference type="NCBI Taxonomy" id="408172"/>
    <lineage>
        <taxon>unclassified sequences</taxon>
        <taxon>metagenomes</taxon>
        <taxon>ecological metagenomes</taxon>
    </lineage>
</organism>